<name>I4HSF7_MICAE</name>
<evidence type="ECO:0000313" key="1">
    <source>
        <dbReference type="EMBL" id="CCI24981.1"/>
    </source>
</evidence>
<dbReference type="AlphaFoldDB" id="I4HSF7"/>
<proteinExistence type="predicted"/>
<protein>
    <submittedName>
        <fullName evidence="1">Uncharacterized protein</fullName>
    </submittedName>
</protein>
<sequence>MLPKSIAHHIQEVHHNNLSDFLLKGNLLIEKVESILNSYFQQLSNLEKAIIFELAINRNPVSLLELEHNIIIEPDGKRGASHLCNL</sequence>
<dbReference type="EMBL" id="CAIN01000186">
    <property type="protein sequence ID" value="CCI24981.1"/>
    <property type="molecule type" value="Genomic_DNA"/>
</dbReference>
<evidence type="ECO:0000313" key="2">
    <source>
        <dbReference type="Proteomes" id="UP000005291"/>
    </source>
</evidence>
<organism evidence="1 2">
    <name type="scientific">Microcystis aeruginosa PCC 9808</name>
    <dbReference type="NCBI Taxonomy" id="1160284"/>
    <lineage>
        <taxon>Bacteria</taxon>
        <taxon>Bacillati</taxon>
        <taxon>Cyanobacteriota</taxon>
        <taxon>Cyanophyceae</taxon>
        <taxon>Oscillatoriophycideae</taxon>
        <taxon>Chroococcales</taxon>
        <taxon>Microcystaceae</taxon>
        <taxon>Microcystis</taxon>
    </lineage>
</organism>
<accession>I4HSF7</accession>
<gene>
    <name evidence="1" type="ORF">MICAG_2660022</name>
</gene>
<dbReference type="HOGENOM" id="CLU_2494397_0_0_3"/>
<reference evidence="1 2" key="1">
    <citation type="submission" date="2012-04" db="EMBL/GenBank/DDBJ databases">
        <authorList>
            <person name="Genoscope - CEA"/>
        </authorList>
    </citation>
    <scope>NUCLEOTIDE SEQUENCE [LARGE SCALE GENOMIC DNA]</scope>
    <source>
        <strain evidence="1 2">9808</strain>
    </source>
</reference>
<dbReference type="Proteomes" id="UP000005291">
    <property type="component" value="Unassembled WGS sequence"/>
</dbReference>
<comment type="caution">
    <text evidence="1">The sequence shown here is derived from an EMBL/GenBank/DDBJ whole genome shotgun (WGS) entry which is preliminary data.</text>
</comment>